<dbReference type="KEGG" id="dps:DP0073"/>
<evidence type="ECO:0000313" key="4">
    <source>
        <dbReference type="EMBL" id="CAG34802.1"/>
    </source>
</evidence>
<dbReference type="RefSeq" id="WP_011187318.1">
    <property type="nucleotide sequence ID" value="NC_006138.1"/>
</dbReference>
<dbReference type="PROSITE" id="PS51462">
    <property type="entry name" value="NUDIX"/>
    <property type="match status" value="1"/>
</dbReference>
<dbReference type="CDD" id="cd18873">
    <property type="entry name" value="NUDIX_NadM_like"/>
    <property type="match status" value="1"/>
</dbReference>
<dbReference type="InterPro" id="IPR020084">
    <property type="entry name" value="NUDIX_hydrolase_CS"/>
</dbReference>
<dbReference type="OrthoDB" id="9761969at2"/>
<protein>
    <submittedName>
        <fullName evidence="4">Related to ADP-ribose pyrophosphatase</fullName>
    </submittedName>
</protein>
<dbReference type="HOGENOM" id="CLU_037162_20_3_7"/>
<dbReference type="Gene3D" id="3.90.79.10">
    <property type="entry name" value="Nucleoside Triphosphate Pyrophosphohydrolase"/>
    <property type="match status" value="1"/>
</dbReference>
<evidence type="ECO:0000256" key="2">
    <source>
        <dbReference type="RuleBase" id="RU003476"/>
    </source>
</evidence>
<dbReference type="PANTHER" id="PTHR43736:SF1">
    <property type="entry name" value="DIHYDRONEOPTERIN TRIPHOSPHATE DIPHOSPHATASE"/>
    <property type="match status" value="1"/>
</dbReference>
<dbReference type="Pfam" id="PF00293">
    <property type="entry name" value="NUDIX"/>
    <property type="match status" value="1"/>
</dbReference>
<dbReference type="STRING" id="177439.DP0073"/>
<proteinExistence type="inferred from homology"/>
<dbReference type="InterPro" id="IPR000086">
    <property type="entry name" value="NUDIX_hydrolase_dom"/>
</dbReference>
<dbReference type="GO" id="GO:0016787">
    <property type="term" value="F:hydrolase activity"/>
    <property type="evidence" value="ECO:0007669"/>
    <property type="project" value="UniProtKB-KW"/>
</dbReference>
<dbReference type="PRINTS" id="PR00502">
    <property type="entry name" value="NUDIXFAMILY"/>
</dbReference>
<dbReference type="InterPro" id="IPR015797">
    <property type="entry name" value="NUDIX_hydrolase-like_dom_sf"/>
</dbReference>
<sequence length="146" mass="16544">MKCPHCQGPITIYRNPIPTVDIIIEIEEKVVLIERKNTPHGWAIPGGFVDYGESFETAALREAEEETGIKLKEIEQFRTYSAPDRDPRQHTASTVFFARGDGQQPRGGDDALRAELFSWDDLPAGIVFDHKKILAEFRAFSQNLRT</sequence>
<dbReference type="SUPFAM" id="SSF55811">
    <property type="entry name" value="Nudix"/>
    <property type="match status" value="1"/>
</dbReference>
<gene>
    <name evidence="4" type="ordered locus">DP0073</name>
</gene>
<keyword evidence="1 2" id="KW-0378">Hydrolase</keyword>
<organism evidence="4 5">
    <name type="scientific">Desulfotalea psychrophila (strain LSv54 / DSM 12343)</name>
    <dbReference type="NCBI Taxonomy" id="177439"/>
    <lineage>
        <taxon>Bacteria</taxon>
        <taxon>Pseudomonadati</taxon>
        <taxon>Thermodesulfobacteriota</taxon>
        <taxon>Desulfobulbia</taxon>
        <taxon>Desulfobulbales</taxon>
        <taxon>Desulfocapsaceae</taxon>
        <taxon>Desulfotalea</taxon>
    </lineage>
</organism>
<evidence type="ECO:0000259" key="3">
    <source>
        <dbReference type="PROSITE" id="PS51462"/>
    </source>
</evidence>
<evidence type="ECO:0000256" key="1">
    <source>
        <dbReference type="ARBA" id="ARBA00022801"/>
    </source>
</evidence>
<keyword evidence="5" id="KW-1185">Reference proteome</keyword>
<dbReference type="PANTHER" id="PTHR43736">
    <property type="entry name" value="ADP-RIBOSE PYROPHOSPHATASE"/>
    <property type="match status" value="1"/>
</dbReference>
<evidence type="ECO:0000313" key="5">
    <source>
        <dbReference type="Proteomes" id="UP000000602"/>
    </source>
</evidence>
<dbReference type="EMBL" id="CR522870">
    <property type="protein sequence ID" value="CAG34802.1"/>
    <property type="molecule type" value="Genomic_DNA"/>
</dbReference>
<reference evidence="5" key="1">
    <citation type="journal article" date="2004" name="Environ. Microbiol.">
        <title>The genome of Desulfotalea psychrophila, a sulfate-reducing bacterium from permanently cold Arctic sediments.</title>
        <authorList>
            <person name="Rabus R."/>
            <person name="Ruepp A."/>
            <person name="Frickey T."/>
            <person name="Rattei T."/>
            <person name="Fartmann B."/>
            <person name="Stark M."/>
            <person name="Bauer M."/>
            <person name="Zibat A."/>
            <person name="Lombardot T."/>
            <person name="Becker I."/>
            <person name="Amann J."/>
            <person name="Gellner K."/>
            <person name="Teeling H."/>
            <person name="Leuschner W.D."/>
            <person name="Gloeckner F.-O."/>
            <person name="Lupas A.N."/>
            <person name="Amann R."/>
            <person name="Klenk H.-P."/>
        </authorList>
    </citation>
    <scope>NUCLEOTIDE SEQUENCE [LARGE SCALE GENOMIC DNA]</scope>
    <source>
        <strain evidence="5">DSM 12343 / LSv54</strain>
    </source>
</reference>
<dbReference type="InterPro" id="IPR020476">
    <property type="entry name" value="Nudix_hydrolase"/>
</dbReference>
<feature type="domain" description="Nudix hydrolase" evidence="3">
    <location>
        <begin position="15"/>
        <end position="140"/>
    </location>
</feature>
<comment type="similarity">
    <text evidence="2">Belongs to the Nudix hydrolase family.</text>
</comment>
<dbReference type="AlphaFoldDB" id="Q6AS73"/>
<dbReference type="eggNOG" id="COG1051">
    <property type="taxonomic scope" value="Bacteria"/>
</dbReference>
<dbReference type="Proteomes" id="UP000000602">
    <property type="component" value="Chromosome"/>
</dbReference>
<dbReference type="PROSITE" id="PS00893">
    <property type="entry name" value="NUDIX_BOX"/>
    <property type="match status" value="1"/>
</dbReference>
<accession>Q6AS73</accession>
<name>Q6AS73_DESPS</name>